<evidence type="ECO:0000256" key="1">
    <source>
        <dbReference type="SAM" id="MobiDB-lite"/>
    </source>
</evidence>
<comment type="caution">
    <text evidence="2">The sequence shown here is derived from an EMBL/GenBank/DDBJ whole genome shotgun (WGS) entry which is preliminary data.</text>
</comment>
<sequence length="46" mass="5087">MTSSLSYTNENQDLPRQRSTDSLKGLGELLKLEMVETLLSSAETAK</sequence>
<dbReference type="AlphaFoldDB" id="U2IJE0"/>
<organism evidence="2 3">
    <name type="scientific">Streptococcus sobrinus W1703</name>
    <dbReference type="NCBI Taxonomy" id="1227275"/>
    <lineage>
        <taxon>Bacteria</taxon>
        <taxon>Bacillati</taxon>
        <taxon>Bacillota</taxon>
        <taxon>Bacilli</taxon>
        <taxon>Lactobacillales</taxon>
        <taxon>Streptococcaceae</taxon>
        <taxon>Streptococcus</taxon>
    </lineage>
</organism>
<evidence type="ECO:0000313" key="2">
    <source>
        <dbReference type="EMBL" id="ERJ74006.1"/>
    </source>
</evidence>
<dbReference type="PATRIC" id="fig|1227275.3.peg.1718"/>
<dbReference type="EMBL" id="AWVA01000116">
    <property type="protein sequence ID" value="ERJ74006.1"/>
    <property type="molecule type" value="Genomic_DNA"/>
</dbReference>
<gene>
    <name evidence="2" type="ORF">HMPREF1557_01915</name>
</gene>
<dbReference type="HOGENOM" id="CLU_3189767_0_0_9"/>
<feature type="region of interest" description="Disordered" evidence="1">
    <location>
        <begin position="1"/>
        <end position="22"/>
    </location>
</feature>
<evidence type="ECO:0000313" key="3">
    <source>
        <dbReference type="Proteomes" id="UP000016617"/>
    </source>
</evidence>
<dbReference type="Proteomes" id="UP000016617">
    <property type="component" value="Unassembled WGS sequence"/>
</dbReference>
<reference evidence="2 3" key="1">
    <citation type="submission" date="2013-06" db="EMBL/GenBank/DDBJ databases">
        <authorList>
            <person name="Weinstock G."/>
            <person name="Sodergren E."/>
            <person name="Lobos E.A."/>
            <person name="Fulton L."/>
            <person name="Fulton R."/>
            <person name="Courtney L."/>
            <person name="Fronick C."/>
            <person name="O'Laughlin M."/>
            <person name="Godfrey J."/>
            <person name="Wilson R.M."/>
            <person name="Miner T."/>
            <person name="Farmer C."/>
            <person name="Delehaunty K."/>
            <person name="Cordes M."/>
            <person name="Minx P."/>
            <person name="Tomlinson C."/>
            <person name="Chen J."/>
            <person name="Wollam A."/>
            <person name="Pepin K.H."/>
            <person name="Bhonagiri V."/>
            <person name="Zhang X."/>
            <person name="Warren W."/>
            <person name="Mitreva M."/>
            <person name="Mardis E.R."/>
            <person name="Wilson R.K."/>
        </authorList>
    </citation>
    <scope>NUCLEOTIDE SEQUENCE [LARGE SCALE GENOMIC DNA]</scope>
    <source>
        <strain evidence="2 3">W1703</strain>
    </source>
</reference>
<name>U2IJE0_9STRE</name>
<feature type="compositionally biased region" description="Polar residues" evidence="1">
    <location>
        <begin position="1"/>
        <end position="12"/>
    </location>
</feature>
<accession>U2IJE0</accession>
<proteinExistence type="predicted"/>
<protein>
    <submittedName>
        <fullName evidence="2">Uncharacterized protein</fullName>
    </submittedName>
</protein>